<reference evidence="3" key="1">
    <citation type="submission" date="2015-07" db="EMBL/GenBank/DDBJ databases">
        <title>Fjat-14235 jcm11544.</title>
        <authorList>
            <person name="Liu B."/>
            <person name="Wang J."/>
            <person name="Zhu Y."/>
            <person name="Liu G."/>
            <person name="Chen Q."/>
            <person name="Chen Z."/>
            <person name="Lan J."/>
            <person name="Che J."/>
            <person name="Ge C."/>
            <person name="Shi H."/>
            <person name="Pan Z."/>
            <person name="Liu X."/>
        </authorList>
    </citation>
    <scope>NUCLEOTIDE SEQUENCE [LARGE SCALE GENOMIC DNA]</scope>
    <source>
        <strain evidence="3">JCM 11544</strain>
    </source>
</reference>
<name>A0A0M0FZK9_9BACI</name>
<sequence length="92" mass="10286">MIENEKTKVFADHEANQVTLKKSLLQKASIHTNQSEEQRRVDDSCGKRGKVETLEAQPKRLSLPPRRKAGGRSGAEHPLLNFSKALKRPVVA</sequence>
<gene>
    <name evidence="2" type="ORF">AF331_19255</name>
</gene>
<dbReference type="EMBL" id="LGUE01000008">
    <property type="protein sequence ID" value="KON82980.1"/>
    <property type="molecule type" value="Genomic_DNA"/>
</dbReference>
<evidence type="ECO:0000313" key="2">
    <source>
        <dbReference type="EMBL" id="KON82980.1"/>
    </source>
</evidence>
<feature type="compositionally biased region" description="Basic and acidic residues" evidence="1">
    <location>
        <begin position="34"/>
        <end position="53"/>
    </location>
</feature>
<evidence type="ECO:0000313" key="3">
    <source>
        <dbReference type="Proteomes" id="UP000037405"/>
    </source>
</evidence>
<dbReference type="AlphaFoldDB" id="A0A0M0FZK9"/>
<evidence type="ECO:0000256" key="1">
    <source>
        <dbReference type="SAM" id="MobiDB-lite"/>
    </source>
</evidence>
<feature type="region of interest" description="Disordered" evidence="1">
    <location>
        <begin position="30"/>
        <end position="92"/>
    </location>
</feature>
<protein>
    <submittedName>
        <fullName evidence="2">Uncharacterized protein</fullName>
    </submittedName>
</protein>
<proteinExistence type="predicted"/>
<dbReference type="OrthoDB" id="2943581at2"/>
<keyword evidence="3" id="KW-1185">Reference proteome</keyword>
<dbReference type="RefSeq" id="WP_053429622.1">
    <property type="nucleotide sequence ID" value="NZ_LGUE01000008.1"/>
</dbReference>
<dbReference type="PATRIC" id="fig|189381.12.peg.3365"/>
<accession>A0A0M0FZK9</accession>
<dbReference type="Proteomes" id="UP000037405">
    <property type="component" value="Unassembled WGS sequence"/>
</dbReference>
<organism evidence="2 3">
    <name type="scientific">Rossellomorea marisflavi</name>
    <dbReference type="NCBI Taxonomy" id="189381"/>
    <lineage>
        <taxon>Bacteria</taxon>
        <taxon>Bacillati</taxon>
        <taxon>Bacillota</taxon>
        <taxon>Bacilli</taxon>
        <taxon>Bacillales</taxon>
        <taxon>Bacillaceae</taxon>
        <taxon>Rossellomorea</taxon>
    </lineage>
</organism>
<comment type="caution">
    <text evidence="2">The sequence shown here is derived from an EMBL/GenBank/DDBJ whole genome shotgun (WGS) entry which is preliminary data.</text>
</comment>